<evidence type="ECO:0000313" key="3">
    <source>
        <dbReference type="Proteomes" id="UP000254799"/>
    </source>
</evidence>
<dbReference type="Proteomes" id="UP000255099">
    <property type="component" value="Unassembled WGS sequence"/>
</dbReference>
<evidence type="ECO:0000313" key="2">
    <source>
        <dbReference type="EMBL" id="STU47647.1"/>
    </source>
</evidence>
<protein>
    <submittedName>
        <fullName evidence="1">Uncharacterized protein</fullName>
    </submittedName>
</protein>
<reference evidence="3 4" key="1">
    <citation type="submission" date="2018-06" db="EMBL/GenBank/DDBJ databases">
        <authorList>
            <consortium name="Pathogen Informatics"/>
            <person name="Doyle S."/>
        </authorList>
    </citation>
    <scope>NUCLEOTIDE SEQUENCE [LARGE SCALE GENOMIC DNA]</scope>
    <source>
        <strain evidence="2 3">NCTC8849</strain>
        <strain evidence="1 4">NCTC9637</strain>
    </source>
</reference>
<evidence type="ECO:0000313" key="4">
    <source>
        <dbReference type="Proteomes" id="UP000255099"/>
    </source>
</evidence>
<gene>
    <name evidence="2" type="ORF">NCTC8849_05946</name>
    <name evidence="1" type="ORF">NCTC9637_00257</name>
</gene>
<dbReference type="AlphaFoldDB" id="A0A377VSM6"/>
<organism evidence="1 4">
    <name type="scientific">Klebsiella pneumoniae</name>
    <dbReference type="NCBI Taxonomy" id="573"/>
    <lineage>
        <taxon>Bacteria</taxon>
        <taxon>Pseudomonadati</taxon>
        <taxon>Pseudomonadota</taxon>
        <taxon>Gammaproteobacteria</taxon>
        <taxon>Enterobacterales</taxon>
        <taxon>Enterobacteriaceae</taxon>
        <taxon>Klebsiella/Raoultella group</taxon>
        <taxon>Klebsiella</taxon>
        <taxon>Klebsiella pneumoniae complex</taxon>
    </lineage>
</organism>
<accession>A0A377VSM6</accession>
<proteinExistence type="predicted"/>
<dbReference type="EMBL" id="UGLB01000002">
    <property type="protein sequence ID" value="STT45413.1"/>
    <property type="molecule type" value="Genomic_DNA"/>
</dbReference>
<dbReference type="Proteomes" id="UP000254799">
    <property type="component" value="Unassembled WGS sequence"/>
</dbReference>
<name>A0A377VSM6_KLEPN</name>
<evidence type="ECO:0000313" key="1">
    <source>
        <dbReference type="EMBL" id="STT45413.1"/>
    </source>
</evidence>
<sequence length="41" mass="4933">MSYMPYETYVNENTMKAYCVVTITNERLCKTVHKDFMSDFK</sequence>
<dbReference type="EMBL" id="UGLC01000003">
    <property type="protein sequence ID" value="STU47647.1"/>
    <property type="molecule type" value="Genomic_DNA"/>
</dbReference>